<dbReference type="Pfam" id="PF13499">
    <property type="entry name" value="EF-hand_7"/>
    <property type="match status" value="2"/>
</dbReference>
<dbReference type="PROSITE" id="PS00018">
    <property type="entry name" value="EF_HAND_1"/>
    <property type="match status" value="3"/>
</dbReference>
<evidence type="ECO:0000256" key="2">
    <source>
        <dbReference type="ARBA" id="ARBA00022737"/>
    </source>
</evidence>
<accession>A0A146K304</accession>
<dbReference type="SUPFAM" id="SSF47473">
    <property type="entry name" value="EF-hand"/>
    <property type="match status" value="1"/>
</dbReference>
<feature type="domain" description="EF-hand" evidence="4">
    <location>
        <begin position="10"/>
        <end position="45"/>
    </location>
</feature>
<dbReference type="EMBL" id="GDID01005778">
    <property type="protein sequence ID" value="JAP90828.1"/>
    <property type="molecule type" value="Transcribed_RNA"/>
</dbReference>
<dbReference type="Gene3D" id="1.10.238.10">
    <property type="entry name" value="EF-hand"/>
    <property type="match status" value="2"/>
</dbReference>
<dbReference type="PROSITE" id="PS50222">
    <property type="entry name" value="EF_HAND_2"/>
    <property type="match status" value="3"/>
</dbReference>
<evidence type="ECO:0000313" key="5">
    <source>
        <dbReference type="EMBL" id="JAP90828.1"/>
    </source>
</evidence>
<dbReference type="PANTHER" id="PTHR34524:SF6">
    <property type="entry name" value="CALCYPHOSINE LIKE"/>
    <property type="match status" value="1"/>
</dbReference>
<keyword evidence="1" id="KW-0479">Metal-binding</keyword>
<keyword evidence="2" id="KW-0677">Repeat</keyword>
<dbReference type="PANTHER" id="PTHR34524">
    <property type="entry name" value="CALCYPHOSIN"/>
    <property type="match status" value="1"/>
</dbReference>
<dbReference type="InterPro" id="IPR018247">
    <property type="entry name" value="EF_Hand_1_Ca_BS"/>
</dbReference>
<protein>
    <submittedName>
        <fullName evidence="5">Calmodulin</fullName>
    </submittedName>
</protein>
<dbReference type="InterPro" id="IPR002048">
    <property type="entry name" value="EF_hand_dom"/>
</dbReference>
<proteinExistence type="predicted"/>
<organism evidence="5">
    <name type="scientific">Trepomonas sp. PC1</name>
    <dbReference type="NCBI Taxonomy" id="1076344"/>
    <lineage>
        <taxon>Eukaryota</taxon>
        <taxon>Metamonada</taxon>
        <taxon>Diplomonadida</taxon>
        <taxon>Hexamitidae</taxon>
        <taxon>Hexamitinae</taxon>
        <taxon>Trepomonas</taxon>
    </lineage>
</organism>
<feature type="domain" description="EF-hand" evidence="4">
    <location>
        <begin position="90"/>
        <end position="117"/>
    </location>
</feature>
<sequence length="163" mass="18893">MTPNGKYKIPNKAGAQTSFNHVDKNNDKRLQVSELTTVFEKLGMEVKVEHIEQIMKVMDQDKSNSLSFDEFFQLAYVIYNNGLTDVKLMAFLVHDVDKSGTLELSEVVKIFERNGIKTNENNLRQFFEAALNKKDVQKVEFEEFVEAMDKLIKEQEGHEQKKE</sequence>
<feature type="domain" description="EF-hand" evidence="4">
    <location>
        <begin position="46"/>
        <end position="81"/>
    </location>
</feature>
<dbReference type="GO" id="GO:0005509">
    <property type="term" value="F:calcium ion binding"/>
    <property type="evidence" value="ECO:0007669"/>
    <property type="project" value="InterPro"/>
</dbReference>
<reference evidence="5" key="1">
    <citation type="submission" date="2015-07" db="EMBL/GenBank/DDBJ databases">
        <title>Adaptation to a free-living lifestyle via gene acquisitions in the diplomonad Trepomonas sp. PC1.</title>
        <authorList>
            <person name="Xu F."/>
            <person name="Jerlstrom-Hultqvist J."/>
            <person name="Kolisko M."/>
            <person name="Simpson A.G.B."/>
            <person name="Roger A.J."/>
            <person name="Svard S.G."/>
            <person name="Andersson J.O."/>
        </authorList>
    </citation>
    <scope>NUCLEOTIDE SEQUENCE</scope>
    <source>
        <strain evidence="5">PC1</strain>
    </source>
</reference>
<evidence type="ECO:0000259" key="4">
    <source>
        <dbReference type="PROSITE" id="PS50222"/>
    </source>
</evidence>
<evidence type="ECO:0000256" key="1">
    <source>
        <dbReference type="ARBA" id="ARBA00022723"/>
    </source>
</evidence>
<keyword evidence="3" id="KW-0106">Calcium</keyword>
<dbReference type="InterPro" id="IPR011992">
    <property type="entry name" value="EF-hand-dom_pair"/>
</dbReference>
<dbReference type="AlphaFoldDB" id="A0A146K304"/>
<dbReference type="SMART" id="SM00054">
    <property type="entry name" value="EFh"/>
    <property type="match status" value="3"/>
</dbReference>
<name>A0A146K304_9EUKA</name>
<gene>
    <name evidence="5" type="ORF">TPC1_17758</name>
</gene>
<evidence type="ECO:0000256" key="3">
    <source>
        <dbReference type="ARBA" id="ARBA00022837"/>
    </source>
</evidence>
<dbReference type="InterPro" id="IPR051581">
    <property type="entry name" value="Ca-bind"/>
</dbReference>